<comment type="caution">
    <text evidence="1">The sequence shown here is derived from an EMBL/GenBank/DDBJ whole genome shotgun (WGS) entry which is preliminary data.</text>
</comment>
<keyword evidence="2" id="KW-1185">Reference proteome</keyword>
<dbReference type="Proteomes" id="UP000673375">
    <property type="component" value="Unassembled WGS sequence"/>
</dbReference>
<proteinExistence type="predicted"/>
<dbReference type="InterPro" id="IPR014924">
    <property type="entry name" value="DUF1803"/>
</dbReference>
<protein>
    <submittedName>
        <fullName evidence="1">DUF1803 domain-containing protein</fullName>
    </submittedName>
</protein>
<evidence type="ECO:0000313" key="2">
    <source>
        <dbReference type="Proteomes" id="UP000673375"/>
    </source>
</evidence>
<organism evidence="1 2">
    <name type="scientific">Enterococcus larvae</name>
    <dbReference type="NCBI Taxonomy" id="2794352"/>
    <lineage>
        <taxon>Bacteria</taxon>
        <taxon>Bacillati</taxon>
        <taxon>Bacillota</taxon>
        <taxon>Bacilli</taxon>
        <taxon>Lactobacillales</taxon>
        <taxon>Enterococcaceae</taxon>
        <taxon>Enterococcus</taxon>
    </lineage>
</organism>
<evidence type="ECO:0000313" key="1">
    <source>
        <dbReference type="EMBL" id="MBP1045775.1"/>
    </source>
</evidence>
<gene>
    <name evidence="1" type="ORF">I6N96_05745</name>
</gene>
<sequence length="299" mass="35889">MTTMYYFQHKQQKKLEKLVKNPLFHQIVAYFNEHQKEETILRELKKAFQERNFERFLEEMIDFELIRREDRRYYLEIPFFEADAIEQVQESAQLFVQKNTGLEPNLFYGEIVWKQLFESEEDYFFGVHYKEEMKPQLFFVKEQCGNDQLQFVSIHPKESAALDFPTYFAMMEETSGENIPEVFQPLQELIGDVDSQYFAAQSYRIIRAVLKNRRIADKRNIFLEALVLTDELARTEEGWQLKLPVIQNQQIGEMDLTTDLVYYNQIEDSNQRVFNKFQFYQHCLSVVMGENESLSYLII</sequence>
<dbReference type="EMBL" id="JAEDXU010000002">
    <property type="protein sequence ID" value="MBP1045775.1"/>
    <property type="molecule type" value="Genomic_DNA"/>
</dbReference>
<accession>A0ABS4CIE8</accession>
<name>A0ABS4CIE8_9ENTE</name>
<dbReference type="Pfam" id="PF08820">
    <property type="entry name" value="DUF1803"/>
    <property type="match status" value="1"/>
</dbReference>
<reference evidence="1 2" key="1">
    <citation type="submission" date="2020-12" db="EMBL/GenBank/DDBJ databases">
        <title>Vagococcus allomyrinae sp. nov. and Enterococcus lavae sp. nov., isolated from the larvae of Allomyrina dichotoma.</title>
        <authorList>
            <person name="Lee S.D."/>
        </authorList>
    </citation>
    <scope>NUCLEOTIDE SEQUENCE [LARGE SCALE GENOMIC DNA]</scope>
    <source>
        <strain evidence="1 2">BWM-S5</strain>
    </source>
</reference>
<dbReference type="RefSeq" id="WP_209556559.1">
    <property type="nucleotide sequence ID" value="NZ_JAEDXU010000002.1"/>
</dbReference>